<protein>
    <submittedName>
        <fullName evidence="2">Uncharacterized protein</fullName>
    </submittedName>
</protein>
<reference evidence="2" key="1">
    <citation type="submission" date="2020-03" db="EMBL/GenBank/DDBJ databases">
        <title>The deep terrestrial virosphere.</title>
        <authorList>
            <person name="Holmfeldt K."/>
            <person name="Nilsson E."/>
            <person name="Simone D."/>
            <person name="Lopez-Fernandez M."/>
            <person name="Wu X."/>
            <person name="de Brujin I."/>
            <person name="Lundin D."/>
            <person name="Andersson A."/>
            <person name="Bertilsson S."/>
            <person name="Dopson M."/>
        </authorList>
    </citation>
    <scope>NUCLEOTIDE SEQUENCE</scope>
    <source>
        <strain evidence="2">TM448A00336</strain>
        <strain evidence="3">TM448B00512</strain>
    </source>
</reference>
<evidence type="ECO:0000313" key="3">
    <source>
        <dbReference type="EMBL" id="QJH95754.1"/>
    </source>
</evidence>
<evidence type="ECO:0000256" key="1">
    <source>
        <dbReference type="SAM" id="MobiDB-lite"/>
    </source>
</evidence>
<dbReference type="EMBL" id="MT144004">
    <property type="protein sequence ID" value="QJA46161.1"/>
    <property type="molecule type" value="Genomic_DNA"/>
</dbReference>
<proteinExistence type="predicted"/>
<evidence type="ECO:0000313" key="2">
    <source>
        <dbReference type="EMBL" id="QJA46161.1"/>
    </source>
</evidence>
<accession>A0A6H1ZFG1</accession>
<name>A0A6H1ZFG1_9ZZZZ</name>
<sequence length="129" mass="14437">MSNTTCGDLGDGQACEFFIHDHDGGGFCEKVEQGHRWEADNACAPVRALLECRRERDRYREALDSINTHRNIQYPNEETAGSSGDRLWQIGFTDGVRDCVKIARAAMPTDADKSNREAFGVGLKKDKEE</sequence>
<dbReference type="AlphaFoldDB" id="A0A6H1ZFG1"/>
<dbReference type="EMBL" id="MT144628">
    <property type="protein sequence ID" value="QJH95754.1"/>
    <property type="molecule type" value="Genomic_DNA"/>
</dbReference>
<gene>
    <name evidence="2" type="ORF">TM448A00336_0010</name>
    <name evidence="3" type="ORF">TM448B00512_0021</name>
</gene>
<feature type="region of interest" description="Disordered" evidence="1">
    <location>
        <begin position="109"/>
        <end position="129"/>
    </location>
</feature>
<organism evidence="2">
    <name type="scientific">viral metagenome</name>
    <dbReference type="NCBI Taxonomy" id="1070528"/>
    <lineage>
        <taxon>unclassified sequences</taxon>
        <taxon>metagenomes</taxon>
        <taxon>organismal metagenomes</taxon>
    </lineage>
</organism>